<keyword evidence="3" id="KW-0378">Hydrolase</keyword>
<dbReference type="GO" id="GO:0004521">
    <property type="term" value="F:RNA endonuclease activity"/>
    <property type="evidence" value="ECO:0007669"/>
    <property type="project" value="TreeGrafter"/>
</dbReference>
<dbReference type="InterPro" id="IPR003477">
    <property type="entry name" value="PemK-like"/>
</dbReference>
<dbReference type="EC" id="3.1.-.-" evidence="3"/>
<keyword evidence="3" id="KW-0540">Nuclease</keyword>
<dbReference type="GO" id="GO:0006402">
    <property type="term" value="P:mRNA catabolic process"/>
    <property type="evidence" value="ECO:0007669"/>
    <property type="project" value="TreeGrafter"/>
</dbReference>
<comment type="similarity">
    <text evidence="1 3">Belongs to the PemK/MazF family.</text>
</comment>
<dbReference type="GO" id="GO:0016075">
    <property type="term" value="P:rRNA catabolic process"/>
    <property type="evidence" value="ECO:0007669"/>
    <property type="project" value="TreeGrafter"/>
</dbReference>
<dbReference type="GO" id="GO:0016787">
    <property type="term" value="F:hydrolase activity"/>
    <property type="evidence" value="ECO:0007669"/>
    <property type="project" value="UniProtKB-KW"/>
</dbReference>
<comment type="caution">
    <text evidence="4">The sequence shown here is derived from an EMBL/GenBank/DDBJ whole genome shotgun (WGS) entry which is preliminary data.</text>
</comment>
<dbReference type="EMBL" id="QOHO01000056">
    <property type="protein sequence ID" value="RFZ77684.1"/>
    <property type="molecule type" value="Genomic_DNA"/>
</dbReference>
<dbReference type="GO" id="GO:0003677">
    <property type="term" value="F:DNA binding"/>
    <property type="evidence" value="ECO:0007669"/>
    <property type="project" value="InterPro"/>
</dbReference>
<sequence length="121" mass="13204">MLRGDIYYADLNPTVGSEQGGVRPLVILQNNVGNRYSPTVIAAAITAKPKKPLPTHASIGHACGRLKESFVLLEQIRTIDRSRLREYVGRLDEQEMQKIDEALAISVGLAPAPILSGRETP</sequence>
<dbReference type="SUPFAM" id="SSF50118">
    <property type="entry name" value="Cell growth inhibitor/plasmid maintenance toxic component"/>
    <property type="match status" value="1"/>
</dbReference>
<evidence type="ECO:0000313" key="4">
    <source>
        <dbReference type="EMBL" id="RFZ77684.1"/>
    </source>
</evidence>
<dbReference type="Proteomes" id="UP000260680">
    <property type="component" value="Unassembled WGS sequence"/>
</dbReference>
<name>A0A3E2N9S4_9FIRM</name>
<dbReference type="PANTHER" id="PTHR33988">
    <property type="entry name" value="ENDORIBONUCLEASE MAZF-RELATED"/>
    <property type="match status" value="1"/>
</dbReference>
<dbReference type="PIRSF" id="PIRSF033490">
    <property type="entry name" value="MazF"/>
    <property type="match status" value="1"/>
</dbReference>
<dbReference type="AlphaFoldDB" id="A0A3E2N9S4"/>
<comment type="function">
    <text evidence="3">Toxic component of a type II toxin-antitoxin (TA) system.</text>
</comment>
<dbReference type="Pfam" id="PF02452">
    <property type="entry name" value="PemK_toxin"/>
    <property type="match status" value="1"/>
</dbReference>
<protein>
    <recommendedName>
        <fullName evidence="3">mRNA interferase</fullName>
        <ecNumber evidence="3">3.1.-.-</ecNumber>
    </recommendedName>
</protein>
<keyword evidence="2" id="KW-1277">Toxin-antitoxin system</keyword>
<proteinExistence type="inferred from homology"/>
<dbReference type="Gene3D" id="2.30.30.110">
    <property type="match status" value="1"/>
</dbReference>
<evidence type="ECO:0000256" key="2">
    <source>
        <dbReference type="ARBA" id="ARBA00022649"/>
    </source>
</evidence>
<dbReference type="InterPro" id="IPR011067">
    <property type="entry name" value="Plasmid_toxin/cell-grow_inhib"/>
</dbReference>
<reference evidence="4 5" key="1">
    <citation type="submission" date="2018-07" db="EMBL/GenBank/DDBJ databases">
        <title>New species, Clostridium PI-S10-A1B.</title>
        <authorList>
            <person name="Krishna G."/>
            <person name="Summeta K."/>
            <person name="Shikha S."/>
            <person name="Prabhu P.B."/>
            <person name="Suresh K."/>
        </authorList>
    </citation>
    <scope>NUCLEOTIDE SEQUENCE [LARGE SCALE GENOMIC DNA]</scope>
    <source>
        <strain evidence="4 5">PI-S10-A1B</strain>
    </source>
</reference>
<organism evidence="4 5">
    <name type="scientific">Lacrimispora amygdalina</name>
    <dbReference type="NCBI Taxonomy" id="253257"/>
    <lineage>
        <taxon>Bacteria</taxon>
        <taxon>Bacillati</taxon>
        <taxon>Bacillota</taxon>
        <taxon>Clostridia</taxon>
        <taxon>Lachnospirales</taxon>
        <taxon>Lachnospiraceae</taxon>
        <taxon>Lacrimispora</taxon>
    </lineage>
</organism>
<dbReference type="OrthoDB" id="9808744at2"/>
<evidence type="ECO:0000256" key="1">
    <source>
        <dbReference type="ARBA" id="ARBA00007521"/>
    </source>
</evidence>
<gene>
    <name evidence="4" type="ORF">DS742_17250</name>
</gene>
<keyword evidence="3" id="KW-0255">Endonuclease</keyword>
<accession>A0A3E2N9S4</accession>
<evidence type="ECO:0000313" key="5">
    <source>
        <dbReference type="Proteomes" id="UP000260680"/>
    </source>
</evidence>
<dbReference type="PANTHER" id="PTHR33988:SF2">
    <property type="entry name" value="ENDORIBONUCLEASE MAZF"/>
    <property type="match status" value="1"/>
</dbReference>
<evidence type="ECO:0000256" key="3">
    <source>
        <dbReference type="PIRNR" id="PIRNR033490"/>
    </source>
</evidence>